<dbReference type="EC" id="2.7.13.3" evidence="2"/>
<protein>
    <recommendedName>
        <fullName evidence="2">histidine kinase</fullName>
        <ecNumber evidence="2">2.7.13.3</ecNumber>
    </recommendedName>
</protein>
<dbReference type="InterPro" id="IPR016132">
    <property type="entry name" value="Phyto_chromo_attachment"/>
</dbReference>
<evidence type="ECO:0000256" key="4">
    <source>
        <dbReference type="ARBA" id="ARBA00022553"/>
    </source>
</evidence>
<evidence type="ECO:0000256" key="3">
    <source>
        <dbReference type="ARBA" id="ARBA00022543"/>
    </source>
</evidence>
<dbReference type="Gene3D" id="3.30.450.20">
    <property type="entry name" value="PAS domain"/>
    <property type="match status" value="1"/>
</dbReference>
<comment type="catalytic activity">
    <reaction evidence="1">
        <text>ATP + protein L-histidine = ADP + protein N-phospho-L-histidine.</text>
        <dbReference type="EC" id="2.7.13.3"/>
    </reaction>
</comment>
<dbReference type="InterPro" id="IPR043150">
    <property type="entry name" value="Phytochrome_PHY_sf"/>
</dbReference>
<dbReference type="PANTHER" id="PTHR41523:SF7">
    <property type="entry name" value="HISTIDINE KINASE"/>
    <property type="match status" value="1"/>
</dbReference>
<feature type="domain" description="Phytochrome chromophore attachment site" evidence="13">
    <location>
        <begin position="149"/>
        <end position="310"/>
    </location>
</feature>
<dbReference type="EMBL" id="JALIEB010000010">
    <property type="protein sequence ID" value="MCV3272752.1"/>
    <property type="molecule type" value="Genomic_DNA"/>
</dbReference>
<keyword evidence="11" id="KW-0675">Receptor</keyword>
<dbReference type="SMART" id="SM00065">
    <property type="entry name" value="GAF"/>
    <property type="match status" value="1"/>
</dbReference>
<dbReference type="Gene3D" id="3.40.50.2300">
    <property type="match status" value="1"/>
</dbReference>
<gene>
    <name evidence="15" type="ORF">MUB52_15065</name>
</gene>
<keyword evidence="7" id="KW-0547">Nucleotide-binding</keyword>
<evidence type="ECO:0000256" key="2">
    <source>
        <dbReference type="ARBA" id="ARBA00012438"/>
    </source>
</evidence>
<dbReference type="InterPro" id="IPR036890">
    <property type="entry name" value="HATPase_C_sf"/>
</dbReference>
<evidence type="ECO:0000256" key="7">
    <source>
        <dbReference type="ARBA" id="ARBA00022741"/>
    </source>
</evidence>
<keyword evidence="16" id="KW-1185">Reference proteome</keyword>
<evidence type="ECO:0000313" key="15">
    <source>
        <dbReference type="EMBL" id="MCV3272752.1"/>
    </source>
</evidence>
<dbReference type="Gene3D" id="3.30.450.270">
    <property type="match status" value="1"/>
</dbReference>
<keyword evidence="9" id="KW-0067">ATP-binding</keyword>
<dbReference type="Gene3D" id="3.30.450.40">
    <property type="match status" value="1"/>
</dbReference>
<evidence type="ECO:0000256" key="11">
    <source>
        <dbReference type="ARBA" id="ARBA00023170"/>
    </source>
</evidence>
<dbReference type="PRINTS" id="PR01033">
    <property type="entry name" value="PHYTOCHROME"/>
</dbReference>
<dbReference type="PROSITE" id="PS50110">
    <property type="entry name" value="RESPONSE_REGULATORY"/>
    <property type="match status" value="1"/>
</dbReference>
<dbReference type="InterPro" id="IPR001789">
    <property type="entry name" value="Sig_transdc_resp-reg_receiver"/>
</dbReference>
<name>A0ABT3BGP7_9RHOB</name>
<keyword evidence="4 12" id="KW-0597">Phosphoprotein</keyword>
<dbReference type="SMART" id="SM00448">
    <property type="entry name" value="REC"/>
    <property type="match status" value="1"/>
</dbReference>
<dbReference type="InterPro" id="IPR003018">
    <property type="entry name" value="GAF"/>
</dbReference>
<comment type="caution">
    <text evidence="15">The sequence shown here is derived from an EMBL/GenBank/DDBJ whole genome shotgun (WGS) entry which is preliminary data.</text>
</comment>
<evidence type="ECO:0000259" key="14">
    <source>
        <dbReference type="PROSITE" id="PS50110"/>
    </source>
</evidence>
<dbReference type="Pfam" id="PF01590">
    <property type="entry name" value="GAF"/>
    <property type="match status" value="1"/>
</dbReference>
<dbReference type="PANTHER" id="PTHR41523">
    <property type="entry name" value="TWO-COMPONENT SYSTEM SENSOR PROTEIN"/>
    <property type="match status" value="1"/>
</dbReference>
<dbReference type="InterPro" id="IPR035965">
    <property type="entry name" value="PAS-like_dom_sf"/>
</dbReference>
<evidence type="ECO:0000259" key="13">
    <source>
        <dbReference type="PROSITE" id="PS50046"/>
    </source>
</evidence>
<evidence type="ECO:0000256" key="9">
    <source>
        <dbReference type="ARBA" id="ARBA00022840"/>
    </source>
</evidence>
<dbReference type="InterPro" id="IPR011102">
    <property type="entry name" value="Sig_transdc_His_kinase_HWE"/>
</dbReference>
<accession>A0ABT3BGP7</accession>
<dbReference type="Pfam" id="PF07536">
    <property type="entry name" value="HWE_HK"/>
    <property type="match status" value="1"/>
</dbReference>
<dbReference type="Gene3D" id="3.30.565.10">
    <property type="entry name" value="Histidine kinase-like ATPase, C-terminal domain"/>
    <property type="match status" value="1"/>
</dbReference>
<dbReference type="Pfam" id="PF00360">
    <property type="entry name" value="PHY"/>
    <property type="match status" value="1"/>
</dbReference>
<evidence type="ECO:0000256" key="8">
    <source>
        <dbReference type="ARBA" id="ARBA00022777"/>
    </source>
</evidence>
<dbReference type="Pfam" id="PF08446">
    <property type="entry name" value="PAS_2"/>
    <property type="match status" value="1"/>
</dbReference>
<dbReference type="InterPro" id="IPR001294">
    <property type="entry name" value="Phytochrome"/>
</dbReference>
<reference evidence="15 16" key="1">
    <citation type="submission" date="2022-04" db="EMBL/GenBank/DDBJ databases">
        <title>Roseobacter sp. WL0113 is a bacterium isolated from neritic sediment.</title>
        <authorList>
            <person name="Wang L."/>
            <person name="He W."/>
            <person name="Zhang D.-F."/>
        </authorList>
    </citation>
    <scope>NUCLEOTIDE SEQUENCE [LARGE SCALE GENOMIC DNA]</scope>
    <source>
        <strain evidence="15 16">WL0113</strain>
    </source>
</reference>
<keyword evidence="6" id="KW-0808">Transferase</keyword>
<dbReference type="Proteomes" id="UP001208690">
    <property type="component" value="Unassembled WGS sequence"/>
</dbReference>
<evidence type="ECO:0000256" key="1">
    <source>
        <dbReference type="ARBA" id="ARBA00000085"/>
    </source>
</evidence>
<keyword evidence="3" id="KW-0600">Photoreceptor protein</keyword>
<keyword evidence="5" id="KW-0716">Sensory transduction</keyword>
<evidence type="ECO:0000256" key="12">
    <source>
        <dbReference type="PROSITE-ProRule" id="PRU00169"/>
    </source>
</evidence>
<organism evidence="15 16">
    <name type="scientific">Roseobacter sinensis</name>
    <dbReference type="NCBI Taxonomy" id="2931391"/>
    <lineage>
        <taxon>Bacteria</taxon>
        <taxon>Pseudomonadati</taxon>
        <taxon>Pseudomonadota</taxon>
        <taxon>Alphaproteobacteria</taxon>
        <taxon>Rhodobacterales</taxon>
        <taxon>Roseobacteraceae</taxon>
        <taxon>Roseobacter</taxon>
    </lineage>
</organism>
<keyword evidence="8" id="KW-0418">Kinase</keyword>
<dbReference type="InterPro" id="IPR011006">
    <property type="entry name" value="CheY-like_superfamily"/>
</dbReference>
<evidence type="ECO:0000256" key="5">
    <source>
        <dbReference type="ARBA" id="ARBA00022606"/>
    </source>
</evidence>
<evidence type="ECO:0000256" key="10">
    <source>
        <dbReference type="ARBA" id="ARBA00022991"/>
    </source>
</evidence>
<keyword evidence="10" id="KW-0157">Chromophore</keyword>
<dbReference type="SUPFAM" id="SSF52172">
    <property type="entry name" value="CheY-like"/>
    <property type="match status" value="1"/>
</dbReference>
<dbReference type="SMART" id="SM00911">
    <property type="entry name" value="HWE_HK"/>
    <property type="match status" value="1"/>
</dbReference>
<dbReference type="PROSITE" id="PS50046">
    <property type="entry name" value="PHYTOCHROME_2"/>
    <property type="match status" value="1"/>
</dbReference>
<dbReference type="SUPFAM" id="SSF55874">
    <property type="entry name" value="ATPase domain of HSP90 chaperone/DNA topoisomerase II/histidine kinase"/>
    <property type="match status" value="1"/>
</dbReference>
<dbReference type="SUPFAM" id="SSF55785">
    <property type="entry name" value="PYP-like sensor domain (PAS domain)"/>
    <property type="match status" value="1"/>
</dbReference>
<dbReference type="InterPro" id="IPR013515">
    <property type="entry name" value="Phytochrome_cen-reg"/>
</dbReference>
<proteinExistence type="predicted"/>
<sequence>MTSNLSSQEVLEALESCASEPIHIPGIVQPFGCLLAVDKQSMTLVTASTNTEQFLSLPYQALLGRKLNDILGSEAWHELRNVQTQEDLLNSSVIVGDFQMGEQLLTLHASEQEGMLILEFEKAGAPEFSGSNILKTISFLTRKIEACDSEQALFDISTRLLRHLTEYDRVMIYRFDSAFNGEVLAEDRHRAMPSFEGLRFPHWDIPPQARAMMEKIPLRFIVDAHQEPVSLASSDPEADPLDISLAVTRGVSSVHMEYLHNMGVESTMTLTIKLEDQLWGIISFHHRTPRLISAQLRAVLISVARMFSAKLQVLQQKSYLAMVSRVDDYKDEILGNLTNDSGFEKFGSMVVDILGACGLIVVQADQQRAFGTVPSAEVCAALEATLADDVDFGQFENLESVFPDLSDHLNGCAGALVFSPSSDRTLFVFREEIERQVSWAGDPVKHAQTHQRRLRLSPRGSFATYLENVRGMSAPWSAQDLYFARRVWTLINSMDRSELISSLNRQQKIMIDELNHRVRNILSLVRSVSQQAQNSSYGSLNSYSRSLEARIEALAASHDLASGSLTSAVPVEELVRREFEPYLVQNSGRLLLSGESRDIRPDISPIFSLVIHELVTNAVKYGALSTQDGEVAIRLERASDGLLVHWVETGGPSVQAPNALGFGTTLIREAIPFELNGEAELDFEAAGVTARLKLPDACFELGHVEIDKSTRRDLTSMSDNHFREISDTASCLLLEDNFVIAMGTSDQIQKLGVETVDVVANVAAAIEYLEALEPTFAILDISLAGGETSIPFAEILAKRRIPFIFVTGFGDSDQLPVALKDTIKLTKPATDAELRDAIGELLLRKSGALS</sequence>
<feature type="domain" description="Response regulatory" evidence="14">
    <location>
        <begin position="730"/>
        <end position="842"/>
    </location>
</feature>
<evidence type="ECO:0000313" key="16">
    <source>
        <dbReference type="Proteomes" id="UP001208690"/>
    </source>
</evidence>
<dbReference type="RefSeq" id="WP_263845072.1">
    <property type="nucleotide sequence ID" value="NZ_JALIEB010000010.1"/>
</dbReference>
<feature type="modified residue" description="4-aspartylphosphate" evidence="12">
    <location>
        <position position="780"/>
    </location>
</feature>
<evidence type="ECO:0000256" key="6">
    <source>
        <dbReference type="ARBA" id="ARBA00022679"/>
    </source>
</evidence>
<dbReference type="InterPro" id="IPR029016">
    <property type="entry name" value="GAF-like_dom_sf"/>
</dbReference>
<dbReference type="SUPFAM" id="SSF55781">
    <property type="entry name" value="GAF domain-like"/>
    <property type="match status" value="2"/>
</dbReference>
<dbReference type="InterPro" id="IPR013654">
    <property type="entry name" value="PAS_2"/>
</dbReference>